<dbReference type="InterPro" id="IPR000182">
    <property type="entry name" value="GNAT_dom"/>
</dbReference>
<evidence type="ECO:0000259" key="9">
    <source>
        <dbReference type="PROSITE" id="PS50972"/>
    </source>
</evidence>
<dbReference type="InterPro" id="IPR045031">
    <property type="entry name" value="DHP_synth-like"/>
</dbReference>
<sequence>MTAWQTAIGALDLREPLDLGILNITPDSFSDGGRFMDPARALQQARNLLAQGARALDLGAESTRPGSRGVSPEEEWARLEPVLALFASALPGIPLSLDTRHAEVAARGLRLGVAIINDVTGFQEPGLLHVARNSDCGLIAMRSRLADGALAMPPYGGAGDESAAGAVSELANVKDRLLGAGVEPGRILLDPGFGFGTTFGEDLALWEALPALPAALDWPVERFCIGISRKRFLAWRAGNPGLAPLARDPLGARAHLEAAALGYRVFRTHAVTRPVIRPALPEDARALAQVQVDAWRATYPGILPESLLAALSVDTSAAAFAQTLAEARPRWAIHALETRGTLVGFAVAGPCRDADTAEAGEIHAIYLVKEAWGQGLGRALADRALEGLREAGFPEAVLWVMERNTRARHFYERNGWEPTAARRTEWQDGIALRLMRYRLTLAPAAPGL</sequence>
<dbReference type="GO" id="GO:0046656">
    <property type="term" value="P:folic acid biosynthetic process"/>
    <property type="evidence" value="ECO:0007669"/>
    <property type="project" value="UniProtKB-KW"/>
</dbReference>
<dbReference type="GO" id="GO:0046654">
    <property type="term" value="P:tetrahydrofolate biosynthetic process"/>
    <property type="evidence" value="ECO:0007669"/>
    <property type="project" value="TreeGrafter"/>
</dbReference>
<evidence type="ECO:0000313" key="12">
    <source>
        <dbReference type="Proteomes" id="UP001238179"/>
    </source>
</evidence>
<dbReference type="PROSITE" id="PS51186">
    <property type="entry name" value="GNAT"/>
    <property type="match status" value="1"/>
</dbReference>
<evidence type="ECO:0000256" key="2">
    <source>
        <dbReference type="ARBA" id="ARBA00001946"/>
    </source>
</evidence>
<dbReference type="GO" id="GO:0016747">
    <property type="term" value="F:acyltransferase activity, transferring groups other than amino-acyl groups"/>
    <property type="evidence" value="ECO:0007669"/>
    <property type="project" value="InterPro"/>
</dbReference>
<dbReference type="InterPro" id="IPR006390">
    <property type="entry name" value="DHP_synth_dom"/>
</dbReference>
<organism evidence="11 12">
    <name type="scientific">Mesoterricola silvestris</name>
    <dbReference type="NCBI Taxonomy" id="2927979"/>
    <lineage>
        <taxon>Bacteria</taxon>
        <taxon>Pseudomonadati</taxon>
        <taxon>Acidobacteriota</taxon>
        <taxon>Holophagae</taxon>
        <taxon>Holophagales</taxon>
        <taxon>Holophagaceae</taxon>
        <taxon>Mesoterricola</taxon>
    </lineage>
</organism>
<evidence type="ECO:0000256" key="5">
    <source>
        <dbReference type="ARBA" id="ARBA00022679"/>
    </source>
</evidence>
<dbReference type="Pfam" id="PF00809">
    <property type="entry name" value="Pterin_bind"/>
    <property type="match status" value="1"/>
</dbReference>
<dbReference type="InterPro" id="IPR016181">
    <property type="entry name" value="Acyl_CoA_acyltransferase"/>
</dbReference>
<dbReference type="SUPFAM" id="SSF51717">
    <property type="entry name" value="Dihydropteroate synthetase-like"/>
    <property type="match status" value="1"/>
</dbReference>
<comment type="catalytic activity">
    <reaction evidence="1">
        <text>(7,8-dihydropterin-6-yl)methyl diphosphate + 4-aminobenzoate = 7,8-dihydropteroate + diphosphate</text>
        <dbReference type="Rhea" id="RHEA:19949"/>
        <dbReference type="ChEBI" id="CHEBI:17836"/>
        <dbReference type="ChEBI" id="CHEBI:17839"/>
        <dbReference type="ChEBI" id="CHEBI:33019"/>
        <dbReference type="ChEBI" id="CHEBI:72950"/>
        <dbReference type="EC" id="2.5.1.15"/>
    </reaction>
</comment>
<dbReference type="InterPro" id="IPR000489">
    <property type="entry name" value="Pterin-binding_dom"/>
</dbReference>
<keyword evidence="5" id="KW-0808">Transferase</keyword>
<dbReference type="PANTHER" id="PTHR20941:SF1">
    <property type="entry name" value="FOLIC ACID SYNTHESIS PROTEIN FOL1"/>
    <property type="match status" value="1"/>
</dbReference>
<evidence type="ECO:0000313" key="11">
    <source>
        <dbReference type="EMBL" id="BDU72497.1"/>
    </source>
</evidence>
<evidence type="ECO:0000256" key="1">
    <source>
        <dbReference type="ARBA" id="ARBA00000012"/>
    </source>
</evidence>
<dbReference type="PANTHER" id="PTHR20941">
    <property type="entry name" value="FOLATE SYNTHESIS PROTEINS"/>
    <property type="match status" value="1"/>
</dbReference>
<comment type="pathway">
    <text evidence="3">Cofactor biosynthesis; tetrahydrofolate biosynthesis; 7,8-dihydrofolate from 2-amino-4-hydroxy-6-hydroxymethyl-7,8-dihydropteridine diphosphate and 4-aminobenzoate: step 1/2.</text>
</comment>
<dbReference type="GO" id="GO:0046872">
    <property type="term" value="F:metal ion binding"/>
    <property type="evidence" value="ECO:0007669"/>
    <property type="project" value="UniProtKB-KW"/>
</dbReference>
<evidence type="ECO:0000256" key="3">
    <source>
        <dbReference type="ARBA" id="ARBA00004763"/>
    </source>
</evidence>
<dbReference type="GO" id="GO:0005829">
    <property type="term" value="C:cytosol"/>
    <property type="evidence" value="ECO:0007669"/>
    <property type="project" value="TreeGrafter"/>
</dbReference>
<protein>
    <recommendedName>
        <fullName evidence="4">dihydropteroate synthase</fullName>
        <ecNumber evidence="4">2.5.1.15</ecNumber>
    </recommendedName>
</protein>
<dbReference type="GO" id="GO:0004156">
    <property type="term" value="F:dihydropteroate synthase activity"/>
    <property type="evidence" value="ECO:0007669"/>
    <property type="project" value="UniProtKB-EC"/>
</dbReference>
<proteinExistence type="predicted"/>
<dbReference type="AlphaFoldDB" id="A0AA48GR50"/>
<accession>A0AA48GR50</accession>
<name>A0AA48GR50_9BACT</name>
<gene>
    <name evidence="11" type="ORF">METEAL_16710</name>
</gene>
<dbReference type="NCBIfam" id="TIGR01496">
    <property type="entry name" value="DHPS"/>
    <property type="match status" value="1"/>
</dbReference>
<feature type="domain" description="N-acetyltransferase" evidence="10">
    <location>
        <begin position="274"/>
        <end position="440"/>
    </location>
</feature>
<keyword evidence="6" id="KW-0479">Metal-binding</keyword>
<dbReference type="EMBL" id="AP027080">
    <property type="protein sequence ID" value="BDU72497.1"/>
    <property type="molecule type" value="Genomic_DNA"/>
</dbReference>
<evidence type="ECO:0000259" key="10">
    <source>
        <dbReference type="PROSITE" id="PS51186"/>
    </source>
</evidence>
<keyword evidence="12" id="KW-1185">Reference proteome</keyword>
<dbReference type="SUPFAM" id="SSF55729">
    <property type="entry name" value="Acyl-CoA N-acyltransferases (Nat)"/>
    <property type="match status" value="1"/>
</dbReference>
<evidence type="ECO:0000256" key="8">
    <source>
        <dbReference type="ARBA" id="ARBA00022909"/>
    </source>
</evidence>
<comment type="cofactor">
    <cofactor evidence="2">
        <name>Mg(2+)</name>
        <dbReference type="ChEBI" id="CHEBI:18420"/>
    </cofactor>
</comment>
<dbReference type="PROSITE" id="PS50972">
    <property type="entry name" value="PTERIN_BINDING"/>
    <property type="match status" value="1"/>
</dbReference>
<feature type="domain" description="Pterin-binding" evidence="9">
    <location>
        <begin position="16"/>
        <end position="281"/>
    </location>
</feature>
<dbReference type="Pfam" id="PF00583">
    <property type="entry name" value="Acetyltransf_1"/>
    <property type="match status" value="1"/>
</dbReference>
<dbReference type="KEGG" id="msil:METEAL_16710"/>
<evidence type="ECO:0000256" key="7">
    <source>
        <dbReference type="ARBA" id="ARBA00022842"/>
    </source>
</evidence>
<dbReference type="Gene3D" id="3.40.630.30">
    <property type="match status" value="1"/>
</dbReference>
<dbReference type="RefSeq" id="WP_316415405.1">
    <property type="nucleotide sequence ID" value="NZ_AP027080.1"/>
</dbReference>
<dbReference type="InterPro" id="IPR011005">
    <property type="entry name" value="Dihydropteroate_synth-like_sf"/>
</dbReference>
<dbReference type="EC" id="2.5.1.15" evidence="4"/>
<dbReference type="CDD" id="cd04301">
    <property type="entry name" value="NAT_SF"/>
    <property type="match status" value="1"/>
</dbReference>
<dbReference type="Gene3D" id="3.20.20.20">
    <property type="entry name" value="Dihydropteroate synthase-like"/>
    <property type="match status" value="1"/>
</dbReference>
<keyword evidence="8" id="KW-0289">Folate biosynthesis</keyword>
<evidence type="ECO:0000256" key="6">
    <source>
        <dbReference type="ARBA" id="ARBA00022723"/>
    </source>
</evidence>
<keyword evidence="7" id="KW-0460">Magnesium</keyword>
<evidence type="ECO:0000256" key="4">
    <source>
        <dbReference type="ARBA" id="ARBA00012458"/>
    </source>
</evidence>
<dbReference type="Proteomes" id="UP001238179">
    <property type="component" value="Chromosome"/>
</dbReference>
<reference evidence="12" key="1">
    <citation type="journal article" date="2023" name="Int. J. Syst. Evol. Microbiol.">
        <title>Mesoterricola silvestris gen. nov., sp. nov., Mesoterricola sediminis sp. nov., Geothrix oryzae sp. nov., Geothrix edaphica sp. nov., Geothrix rubra sp. nov., and Geothrix limicola sp. nov., six novel members of Acidobacteriota isolated from soils.</title>
        <authorList>
            <person name="Itoh H."/>
            <person name="Sugisawa Y."/>
            <person name="Mise K."/>
            <person name="Xu Z."/>
            <person name="Kuniyasu M."/>
            <person name="Ushijima N."/>
            <person name="Kawano K."/>
            <person name="Kobayashi E."/>
            <person name="Shiratori Y."/>
            <person name="Masuda Y."/>
            <person name="Senoo K."/>
        </authorList>
    </citation>
    <scope>NUCLEOTIDE SEQUENCE [LARGE SCALE GENOMIC DNA]</scope>
    <source>
        <strain evidence="12">W79</strain>
    </source>
</reference>